<dbReference type="OrthoDB" id="6022609at2759"/>
<name>A0A2T7NEL9_POMCA</name>
<dbReference type="InterPro" id="IPR036465">
    <property type="entry name" value="vWFA_dom_sf"/>
</dbReference>
<protein>
    <recommendedName>
        <fullName evidence="1">VWFA domain-containing protein</fullName>
    </recommendedName>
</protein>
<dbReference type="PANTHER" id="PTHR24020">
    <property type="entry name" value="COLLAGEN ALPHA"/>
    <property type="match status" value="1"/>
</dbReference>
<reference evidence="2 3" key="1">
    <citation type="submission" date="2018-04" db="EMBL/GenBank/DDBJ databases">
        <title>The genome of golden apple snail Pomacea canaliculata provides insight into stress tolerance and invasive adaptation.</title>
        <authorList>
            <person name="Liu C."/>
            <person name="Liu B."/>
            <person name="Ren Y."/>
            <person name="Zhang Y."/>
            <person name="Wang H."/>
            <person name="Li S."/>
            <person name="Jiang F."/>
            <person name="Yin L."/>
            <person name="Zhang G."/>
            <person name="Qian W."/>
            <person name="Fan W."/>
        </authorList>
    </citation>
    <scope>NUCLEOTIDE SEQUENCE [LARGE SCALE GENOMIC DNA]</scope>
    <source>
        <strain evidence="2">SZHN2017</strain>
        <tissue evidence="2">Muscle</tissue>
    </source>
</reference>
<dbReference type="Proteomes" id="UP000245119">
    <property type="component" value="Linkage Group LG13"/>
</dbReference>
<proteinExistence type="predicted"/>
<dbReference type="Gene3D" id="3.40.50.410">
    <property type="entry name" value="von Willebrand factor, type A domain"/>
    <property type="match status" value="3"/>
</dbReference>
<dbReference type="InterPro" id="IPR002035">
    <property type="entry name" value="VWF_A"/>
</dbReference>
<dbReference type="PANTHER" id="PTHR24020:SF84">
    <property type="entry name" value="VWFA DOMAIN-CONTAINING PROTEIN"/>
    <property type="match status" value="1"/>
</dbReference>
<sequence length="371" mass="41068">MLDSSNSIERVQFTEQLHFVAQLLHLFDLDADRTRVGVALFSDDVKEVVALQSGTNTSGALEHLRTRVFPAARREVAHVAIILTDGQSKNSTLTAEEAKKLREMGVYVFAVGIGAQTDVTELMDIASDPNENFVFHVDNFASLRNIRELLAIKACDGKVQCVQIFSVGPSEDAGDQSEHNCVSEPTDVVFVYDSAAVNMVESDIISGFISDFVQNIENDDVVRYGLVRENCYKGDNINLQTGANAQAIEDFLQEPHQNGLSVLLQRVRLRGFLNVYDDTRARAQKLLVLFVGPKLQKISEVEKEIKRLQFQGVRLLVVAVGSDKDVKVLQPLQDLASAPLVWASDYDSLSTLTGQLVNRFCEVARQRPVAV</sequence>
<gene>
    <name evidence="2" type="ORF">C0Q70_20101</name>
</gene>
<organism evidence="2 3">
    <name type="scientific">Pomacea canaliculata</name>
    <name type="common">Golden apple snail</name>
    <dbReference type="NCBI Taxonomy" id="400727"/>
    <lineage>
        <taxon>Eukaryota</taxon>
        <taxon>Metazoa</taxon>
        <taxon>Spiralia</taxon>
        <taxon>Lophotrochozoa</taxon>
        <taxon>Mollusca</taxon>
        <taxon>Gastropoda</taxon>
        <taxon>Caenogastropoda</taxon>
        <taxon>Architaenioglossa</taxon>
        <taxon>Ampullarioidea</taxon>
        <taxon>Ampullariidae</taxon>
        <taxon>Pomacea</taxon>
    </lineage>
</organism>
<comment type="caution">
    <text evidence="2">The sequence shown here is derived from an EMBL/GenBank/DDBJ whole genome shotgun (WGS) entry which is preliminary data.</text>
</comment>
<evidence type="ECO:0000313" key="3">
    <source>
        <dbReference type="Proteomes" id="UP000245119"/>
    </source>
</evidence>
<keyword evidence="3" id="KW-1185">Reference proteome</keyword>
<dbReference type="Pfam" id="PF00092">
    <property type="entry name" value="VWA"/>
    <property type="match status" value="2"/>
</dbReference>
<dbReference type="InterPro" id="IPR050525">
    <property type="entry name" value="ECM_Assembly_Org"/>
</dbReference>
<feature type="domain" description="VWFA" evidence="1">
    <location>
        <begin position="187"/>
        <end position="356"/>
    </location>
</feature>
<dbReference type="AlphaFoldDB" id="A0A2T7NEL9"/>
<dbReference type="SMART" id="SM00327">
    <property type="entry name" value="VWA"/>
    <property type="match status" value="2"/>
</dbReference>
<dbReference type="EMBL" id="PZQS01000013">
    <property type="protein sequence ID" value="PVD19611.1"/>
    <property type="molecule type" value="Genomic_DNA"/>
</dbReference>
<evidence type="ECO:0000313" key="2">
    <source>
        <dbReference type="EMBL" id="PVD19611.1"/>
    </source>
</evidence>
<dbReference type="STRING" id="400727.A0A2T7NEL9"/>
<accession>A0A2T7NEL9</accession>
<feature type="domain" description="VWFA" evidence="1">
    <location>
        <begin position="1"/>
        <end position="150"/>
    </location>
</feature>
<dbReference type="SUPFAM" id="SSF53300">
    <property type="entry name" value="vWA-like"/>
    <property type="match status" value="2"/>
</dbReference>
<dbReference type="PROSITE" id="PS50234">
    <property type="entry name" value="VWFA"/>
    <property type="match status" value="2"/>
</dbReference>
<evidence type="ECO:0000259" key="1">
    <source>
        <dbReference type="PROSITE" id="PS50234"/>
    </source>
</evidence>